<comment type="caution">
    <text evidence="2">The sequence shown here is derived from an EMBL/GenBank/DDBJ whole genome shotgun (WGS) entry which is preliminary data.</text>
</comment>
<accession>A0A3S1CKH0</accession>
<evidence type="ECO:0000259" key="1">
    <source>
        <dbReference type="PROSITE" id="PS50943"/>
    </source>
</evidence>
<reference evidence="2" key="1">
    <citation type="submission" date="2018-12" db="EMBL/GenBank/DDBJ databases">
        <authorList>
            <person name="Will S."/>
            <person name="Neumann-Schaal M."/>
            <person name="Henke P."/>
        </authorList>
    </citation>
    <scope>NUCLEOTIDE SEQUENCE</scope>
    <source>
        <strain evidence="2">PCC 7102</strain>
    </source>
</reference>
<name>A0A3S1CKH0_9CYAN</name>
<dbReference type="InterPro" id="IPR001387">
    <property type="entry name" value="Cro/C1-type_HTH"/>
</dbReference>
<proteinExistence type="predicted"/>
<sequence length="81" mass="9394">MYNTNGLVCTMNMKDLRLRVGKRAEEIAVELGVAISTVRNWEQLKNVPRMTPMGFEKLMKVYQCTFEELLQAQREAGRLED</sequence>
<evidence type="ECO:0000313" key="2">
    <source>
        <dbReference type="EMBL" id="RUS93977.1"/>
    </source>
</evidence>
<dbReference type="PROSITE" id="PS50943">
    <property type="entry name" value="HTH_CROC1"/>
    <property type="match status" value="1"/>
</dbReference>
<protein>
    <recommendedName>
        <fullName evidence="1">HTH cro/C1-type domain-containing protein</fullName>
    </recommendedName>
</protein>
<keyword evidence="3" id="KW-1185">Reference proteome</keyword>
<feature type="domain" description="HTH cro/C1-type" evidence="1">
    <location>
        <begin position="13"/>
        <end position="69"/>
    </location>
</feature>
<dbReference type="AlphaFoldDB" id="A0A3S1CKH0"/>
<dbReference type="Proteomes" id="UP000271624">
    <property type="component" value="Unassembled WGS sequence"/>
</dbReference>
<dbReference type="Gene3D" id="1.10.260.40">
    <property type="entry name" value="lambda repressor-like DNA-binding domains"/>
    <property type="match status" value="1"/>
</dbReference>
<dbReference type="SUPFAM" id="SSF47413">
    <property type="entry name" value="lambda repressor-like DNA-binding domains"/>
    <property type="match status" value="1"/>
</dbReference>
<dbReference type="InterPro" id="IPR010982">
    <property type="entry name" value="Lambda_DNA-bd_dom_sf"/>
</dbReference>
<organism evidence="2 3">
    <name type="scientific">Dulcicalothrix desertica PCC 7102</name>
    <dbReference type="NCBI Taxonomy" id="232991"/>
    <lineage>
        <taxon>Bacteria</taxon>
        <taxon>Bacillati</taxon>
        <taxon>Cyanobacteriota</taxon>
        <taxon>Cyanophyceae</taxon>
        <taxon>Nostocales</taxon>
        <taxon>Calotrichaceae</taxon>
        <taxon>Dulcicalothrix</taxon>
    </lineage>
</organism>
<dbReference type="GO" id="GO:0003677">
    <property type="term" value="F:DNA binding"/>
    <property type="evidence" value="ECO:0007669"/>
    <property type="project" value="InterPro"/>
</dbReference>
<reference evidence="2" key="2">
    <citation type="journal article" date="2019" name="Genome Biol. Evol.">
        <title>Day and night: Metabolic profiles and evolutionary relationships of six axenic non-marine cyanobacteria.</title>
        <authorList>
            <person name="Will S.E."/>
            <person name="Henke P."/>
            <person name="Boedeker C."/>
            <person name="Huang S."/>
            <person name="Brinkmann H."/>
            <person name="Rohde M."/>
            <person name="Jarek M."/>
            <person name="Friedl T."/>
            <person name="Seufert S."/>
            <person name="Schumacher M."/>
            <person name="Overmann J."/>
            <person name="Neumann-Schaal M."/>
            <person name="Petersen J."/>
        </authorList>
    </citation>
    <scope>NUCLEOTIDE SEQUENCE [LARGE SCALE GENOMIC DNA]</scope>
    <source>
        <strain evidence="2">PCC 7102</strain>
    </source>
</reference>
<evidence type="ECO:0000313" key="3">
    <source>
        <dbReference type="Proteomes" id="UP000271624"/>
    </source>
</evidence>
<dbReference type="EMBL" id="RSCL01000052">
    <property type="protein sequence ID" value="RUS93977.1"/>
    <property type="molecule type" value="Genomic_DNA"/>
</dbReference>
<dbReference type="CDD" id="cd00093">
    <property type="entry name" value="HTH_XRE"/>
    <property type="match status" value="1"/>
</dbReference>
<dbReference type="SMART" id="SM00530">
    <property type="entry name" value="HTH_XRE"/>
    <property type="match status" value="1"/>
</dbReference>
<gene>
    <name evidence="2" type="ORF">DSM106972_094480</name>
</gene>